<keyword evidence="4" id="KW-1185">Reference proteome</keyword>
<dbReference type="Pfam" id="PF12937">
    <property type="entry name" value="F-box-like"/>
    <property type="match status" value="1"/>
</dbReference>
<proteinExistence type="predicted"/>
<dbReference type="SUPFAM" id="SSF81383">
    <property type="entry name" value="F-box domain"/>
    <property type="match status" value="1"/>
</dbReference>
<dbReference type="InterPro" id="IPR001810">
    <property type="entry name" value="F-box_dom"/>
</dbReference>
<organism evidence="2">
    <name type="scientific">Kwoniella pini CBS 10737</name>
    <dbReference type="NCBI Taxonomy" id="1296096"/>
    <lineage>
        <taxon>Eukaryota</taxon>
        <taxon>Fungi</taxon>
        <taxon>Dikarya</taxon>
        <taxon>Basidiomycota</taxon>
        <taxon>Agaricomycotina</taxon>
        <taxon>Tremellomycetes</taxon>
        <taxon>Tremellales</taxon>
        <taxon>Cryptococcaceae</taxon>
        <taxon>Kwoniella</taxon>
    </lineage>
</organism>
<reference evidence="2" key="1">
    <citation type="submission" date="2013-07" db="EMBL/GenBank/DDBJ databases">
        <title>The Genome Sequence of Cryptococcus pinus CBS10737.</title>
        <authorList>
            <consortium name="The Broad Institute Genome Sequencing Platform"/>
            <person name="Cuomo C."/>
            <person name="Litvintseva A."/>
            <person name="Chen Y."/>
            <person name="Heitman J."/>
            <person name="Sun S."/>
            <person name="Springer D."/>
            <person name="Dromer F."/>
            <person name="Young S.K."/>
            <person name="Zeng Q."/>
            <person name="Gargeya S."/>
            <person name="Fitzgerald M."/>
            <person name="Abouelleil A."/>
            <person name="Alvarado L."/>
            <person name="Berlin A.M."/>
            <person name="Chapman S.B."/>
            <person name="Dewar J."/>
            <person name="Goldberg J."/>
            <person name="Griggs A."/>
            <person name="Gujja S."/>
            <person name="Hansen M."/>
            <person name="Howarth C."/>
            <person name="Imamovic A."/>
            <person name="Larimer J."/>
            <person name="McCowan C."/>
            <person name="Murphy C."/>
            <person name="Pearson M."/>
            <person name="Priest M."/>
            <person name="Roberts A."/>
            <person name="Saif S."/>
            <person name="Shea T."/>
            <person name="Sykes S."/>
            <person name="Wortman J."/>
            <person name="Nusbaum C."/>
            <person name="Birren B."/>
        </authorList>
    </citation>
    <scope>NUCLEOTIDE SEQUENCE [LARGE SCALE GENOMIC DNA]</scope>
    <source>
        <strain evidence="2">CBS 10737</strain>
    </source>
</reference>
<dbReference type="EMBL" id="KV700117">
    <property type="protein sequence ID" value="OCF47271.1"/>
    <property type="molecule type" value="Genomic_DNA"/>
</dbReference>
<dbReference type="RefSeq" id="XP_019008490.1">
    <property type="nucleotide sequence ID" value="XM_019158744.1"/>
</dbReference>
<dbReference type="GeneID" id="30175418"/>
<dbReference type="Proteomes" id="UP000094020">
    <property type="component" value="Chromosome 2"/>
</dbReference>
<dbReference type="KEGG" id="kpin:30175418"/>
<name>A0A1B9HVI0_9TREE</name>
<dbReference type="InterPro" id="IPR036047">
    <property type="entry name" value="F-box-like_dom_sf"/>
</dbReference>
<evidence type="ECO:0000313" key="4">
    <source>
        <dbReference type="Proteomes" id="UP000094020"/>
    </source>
</evidence>
<reference evidence="3" key="2">
    <citation type="submission" date="2013-07" db="EMBL/GenBank/DDBJ databases">
        <authorList>
            <consortium name="The Broad Institute Genome Sequencing Platform"/>
            <person name="Cuomo C."/>
            <person name="Litvintseva A."/>
            <person name="Chen Y."/>
            <person name="Heitman J."/>
            <person name="Sun S."/>
            <person name="Springer D."/>
            <person name="Dromer F."/>
            <person name="Young S.K."/>
            <person name="Zeng Q."/>
            <person name="Gargeya S."/>
            <person name="Fitzgerald M."/>
            <person name="Abouelleil A."/>
            <person name="Alvarado L."/>
            <person name="Berlin A.M."/>
            <person name="Chapman S.B."/>
            <person name="Dewar J."/>
            <person name="Goldberg J."/>
            <person name="Griggs A."/>
            <person name="Gujja S."/>
            <person name="Hansen M."/>
            <person name="Howarth C."/>
            <person name="Imamovic A."/>
            <person name="Larimer J."/>
            <person name="McCowan C."/>
            <person name="Murphy C."/>
            <person name="Pearson M."/>
            <person name="Priest M."/>
            <person name="Roberts A."/>
            <person name="Saif S."/>
            <person name="Shea T."/>
            <person name="Sykes S."/>
            <person name="Wortman J."/>
            <person name="Nusbaum C."/>
            <person name="Birren B."/>
        </authorList>
    </citation>
    <scope>NUCLEOTIDE SEQUENCE</scope>
    <source>
        <strain evidence="3">CBS 10737</strain>
    </source>
</reference>
<accession>A0A1B9HVI0</accession>
<dbReference type="EMBL" id="CP144520">
    <property type="protein sequence ID" value="WWC67941.1"/>
    <property type="molecule type" value="Genomic_DNA"/>
</dbReference>
<sequence>MVEITSTETDKRGLETLPVELLIQIIENLPQDRSSLLPICRTSKLLREVASTYLWEHLTFNPGFRNKKTKQLPSILKTHNLHPENKFLLNSVETLSVHPHQCQWCNTLETDWDIELPNLKTLDINLLGYNTKFIGDPTDCWSVGQPCRLLRNLRPEHIILRVEGKGECDFHMNKMPPILQQMWGTVKTITLVSCYSNAIFDRFSEFFTSTIAPKAKNLDALTFVFDPLYLKALTDVDDGLDVNILDTSVNPTFDKYHLTFVAKLSRRYFKYSSETQLYMENLIRYAMESILLGKGWNKDDVKKRQQMIEIMPLQQWVHLEDGWKDKFSSTEVVKWKAMAEDAKRSHSRFRLKWNDYKNLDDGWAHAPGYSGGYM</sequence>
<reference evidence="2" key="3">
    <citation type="submission" date="2016-07" db="EMBL/GenBank/DDBJ databases">
        <title>Evolution of pathogenesis and genome organization in the Tremellales.</title>
        <authorList>
            <person name="Cuomo C."/>
            <person name="Litvintseva A."/>
            <person name="Heitman J."/>
            <person name="Chen Y."/>
            <person name="Sun S."/>
            <person name="Springer D."/>
            <person name="Dromer F."/>
            <person name="Young S."/>
            <person name="Zeng Q."/>
            <person name="Chapman S."/>
            <person name="Gujja S."/>
            <person name="Saif S."/>
            <person name="Birren B."/>
        </authorList>
    </citation>
    <scope>NUCLEOTIDE SEQUENCE</scope>
    <source>
        <strain evidence="2">CBS 10737</strain>
    </source>
</reference>
<feature type="domain" description="F-box" evidence="1">
    <location>
        <begin position="15"/>
        <end position="60"/>
    </location>
</feature>
<protein>
    <recommendedName>
        <fullName evidence="1">F-box domain-containing protein</fullName>
    </recommendedName>
</protein>
<dbReference type="AlphaFoldDB" id="A0A1B9HVI0"/>
<evidence type="ECO:0000313" key="2">
    <source>
        <dbReference type="EMBL" id="OCF47271.1"/>
    </source>
</evidence>
<evidence type="ECO:0000313" key="3">
    <source>
        <dbReference type="EMBL" id="WWC67941.1"/>
    </source>
</evidence>
<evidence type="ECO:0000259" key="1">
    <source>
        <dbReference type="Pfam" id="PF12937"/>
    </source>
</evidence>
<dbReference type="OrthoDB" id="3927840at2759"/>
<gene>
    <name evidence="2" type="ORF">I206_07049</name>
    <name evidence="3" type="ORF">I206_101860</name>
</gene>
<reference evidence="3" key="4">
    <citation type="submission" date="2024-02" db="EMBL/GenBank/DDBJ databases">
        <title>Comparative genomics of Cryptococcus and Kwoniella reveals pathogenesis evolution and contrasting modes of karyotype evolution via chromosome fusion or intercentromeric recombination.</title>
        <authorList>
            <person name="Coelho M.A."/>
            <person name="David-Palma M."/>
            <person name="Shea T."/>
            <person name="Bowers K."/>
            <person name="McGinley-Smith S."/>
            <person name="Mohammad A.W."/>
            <person name="Gnirke A."/>
            <person name="Yurkov A.M."/>
            <person name="Nowrousian M."/>
            <person name="Sun S."/>
            <person name="Cuomo C.A."/>
            <person name="Heitman J."/>
        </authorList>
    </citation>
    <scope>NUCLEOTIDE SEQUENCE</scope>
    <source>
        <strain evidence="3">CBS 10737</strain>
    </source>
</reference>